<feature type="region of interest" description="Disordered" evidence="3">
    <location>
        <begin position="1972"/>
        <end position="2032"/>
    </location>
</feature>
<dbReference type="GO" id="GO:0000149">
    <property type="term" value="F:SNARE binding"/>
    <property type="evidence" value="ECO:0007669"/>
    <property type="project" value="TreeGrafter"/>
</dbReference>
<dbReference type="Pfam" id="PF01565">
    <property type="entry name" value="FAD_binding_4"/>
    <property type="match status" value="1"/>
</dbReference>
<dbReference type="GO" id="GO:0005886">
    <property type="term" value="C:plasma membrane"/>
    <property type="evidence" value="ECO:0007669"/>
    <property type="project" value="TreeGrafter"/>
</dbReference>
<dbReference type="InterPro" id="IPR016166">
    <property type="entry name" value="FAD-bd_PCMH"/>
</dbReference>
<dbReference type="PROSITE" id="PS51387">
    <property type="entry name" value="FAD_PCMH"/>
    <property type="match status" value="1"/>
</dbReference>
<dbReference type="InterPro" id="IPR036871">
    <property type="entry name" value="PX_dom_sf"/>
</dbReference>
<dbReference type="InterPro" id="IPR016169">
    <property type="entry name" value="FAD-bd_PCMH_sub2"/>
</dbReference>
<dbReference type="InterPro" id="IPR002110">
    <property type="entry name" value="Ankyrin_rpt"/>
</dbReference>
<dbReference type="Pfam" id="PF13857">
    <property type="entry name" value="Ank_5"/>
    <property type="match status" value="1"/>
</dbReference>
<keyword evidence="8" id="KW-1185">Reference proteome</keyword>
<dbReference type="GO" id="GO:0016491">
    <property type="term" value="F:oxidoreductase activity"/>
    <property type="evidence" value="ECO:0007669"/>
    <property type="project" value="InterPro"/>
</dbReference>
<dbReference type="InterPro" id="IPR006094">
    <property type="entry name" value="Oxid_FAD_bind_N"/>
</dbReference>
<dbReference type="PANTHER" id="PTHR24170:SF1">
    <property type="entry name" value="DOMAIN PROTEIN, PUTATIVE (AFU_ORTHOLOGUE AFUA_1G09870)-RELATED"/>
    <property type="match status" value="1"/>
</dbReference>
<organism evidence="7 8">
    <name type="scientific">Stemphylium lycopersici</name>
    <name type="common">Tomato gray leaf spot disease fungus</name>
    <name type="synonym">Thyrospora lycopersici</name>
    <dbReference type="NCBI Taxonomy" id="183478"/>
    <lineage>
        <taxon>Eukaryota</taxon>
        <taxon>Fungi</taxon>
        <taxon>Dikarya</taxon>
        <taxon>Ascomycota</taxon>
        <taxon>Pezizomycotina</taxon>
        <taxon>Dothideomycetes</taxon>
        <taxon>Pleosporomycetidae</taxon>
        <taxon>Pleosporales</taxon>
        <taxon>Pleosporineae</taxon>
        <taxon>Pleosporaceae</taxon>
        <taxon>Stemphylium</taxon>
    </lineage>
</organism>
<evidence type="ECO:0000259" key="5">
    <source>
        <dbReference type="PROSITE" id="PS51205"/>
    </source>
</evidence>
<protein>
    <submittedName>
        <fullName evidence="7">Vps9 domain-containing protein</fullName>
    </submittedName>
</protein>
<evidence type="ECO:0000256" key="2">
    <source>
        <dbReference type="ARBA" id="ARBA00007428"/>
    </source>
</evidence>
<dbReference type="InterPro" id="IPR003123">
    <property type="entry name" value="VPS9"/>
</dbReference>
<feature type="domain" description="VPS9" evidence="5">
    <location>
        <begin position="978"/>
        <end position="1140"/>
    </location>
</feature>
<dbReference type="SUPFAM" id="SSF56176">
    <property type="entry name" value="FAD-binding/transporter-associated domain-like"/>
    <property type="match status" value="1"/>
</dbReference>
<gene>
    <name evidence="7" type="ORF">DDE83_006891</name>
</gene>
<feature type="chain" id="PRO_5016827160" evidence="4">
    <location>
        <begin position="20"/>
        <end position="2032"/>
    </location>
</feature>
<proteinExistence type="inferred from homology"/>
<dbReference type="OrthoDB" id="7464126at2759"/>
<feature type="compositionally biased region" description="Basic residues" evidence="3">
    <location>
        <begin position="867"/>
        <end position="879"/>
    </location>
</feature>
<feature type="compositionally biased region" description="Low complexity" evidence="3">
    <location>
        <begin position="803"/>
        <end position="817"/>
    </location>
</feature>
<dbReference type="Gene3D" id="1.20.1050.80">
    <property type="entry name" value="VPS9 domain"/>
    <property type="match status" value="1"/>
</dbReference>
<dbReference type="GO" id="GO:0005085">
    <property type="term" value="F:guanyl-nucleotide exchange factor activity"/>
    <property type="evidence" value="ECO:0007669"/>
    <property type="project" value="TreeGrafter"/>
</dbReference>
<dbReference type="STRING" id="183478.A0A364MXM7"/>
<dbReference type="GO" id="GO:0005770">
    <property type="term" value="C:late endosome"/>
    <property type="evidence" value="ECO:0007669"/>
    <property type="project" value="TreeGrafter"/>
</dbReference>
<dbReference type="Gene3D" id="1.25.40.20">
    <property type="entry name" value="Ankyrin repeat-containing domain"/>
    <property type="match status" value="1"/>
</dbReference>
<dbReference type="Gene3D" id="3.30.465.10">
    <property type="match status" value="2"/>
</dbReference>
<feature type="region of interest" description="Disordered" evidence="3">
    <location>
        <begin position="802"/>
        <end position="821"/>
    </location>
</feature>
<reference evidence="8" key="1">
    <citation type="submission" date="2018-05" db="EMBL/GenBank/DDBJ databases">
        <title>Draft genome sequence of Stemphylium lycopersici strain CIDEFI 213.</title>
        <authorList>
            <person name="Medina R."/>
            <person name="Franco M.E.E."/>
            <person name="Lucentini C.G."/>
            <person name="Saparrat M.C.N."/>
            <person name="Balatti P.A."/>
        </authorList>
    </citation>
    <scope>NUCLEOTIDE SEQUENCE [LARGE SCALE GENOMIC DNA]</scope>
    <source>
        <strain evidence="8">CIDEFI 213</strain>
    </source>
</reference>
<comment type="similarity">
    <text evidence="1">Belongs to the oxygen-dependent FAD-linked oxidoreductase family.</text>
</comment>
<evidence type="ECO:0000256" key="4">
    <source>
        <dbReference type="SAM" id="SignalP"/>
    </source>
</evidence>
<dbReference type="CDD" id="cd06093">
    <property type="entry name" value="PX_domain"/>
    <property type="match status" value="1"/>
</dbReference>
<dbReference type="InterPro" id="IPR036318">
    <property type="entry name" value="FAD-bd_PCMH-like_sf"/>
</dbReference>
<dbReference type="GO" id="GO:0005769">
    <property type="term" value="C:early endosome"/>
    <property type="evidence" value="ECO:0007669"/>
    <property type="project" value="TreeGrafter"/>
</dbReference>
<dbReference type="GO" id="GO:0071949">
    <property type="term" value="F:FAD binding"/>
    <property type="evidence" value="ECO:0007669"/>
    <property type="project" value="InterPro"/>
</dbReference>
<dbReference type="GO" id="GO:0030133">
    <property type="term" value="C:transport vesicle"/>
    <property type="evidence" value="ECO:0007669"/>
    <property type="project" value="TreeGrafter"/>
</dbReference>
<comment type="caution">
    <text evidence="7">The sequence shown here is derived from an EMBL/GenBank/DDBJ whole genome shotgun (WGS) entry which is preliminary data.</text>
</comment>
<name>A0A364MXM7_STELY</name>
<dbReference type="Proteomes" id="UP000249619">
    <property type="component" value="Unassembled WGS sequence"/>
</dbReference>
<evidence type="ECO:0000256" key="1">
    <source>
        <dbReference type="ARBA" id="ARBA00005466"/>
    </source>
</evidence>
<dbReference type="SUPFAM" id="SSF109993">
    <property type="entry name" value="VPS9 domain"/>
    <property type="match status" value="1"/>
</dbReference>
<evidence type="ECO:0000256" key="3">
    <source>
        <dbReference type="SAM" id="MobiDB-lite"/>
    </source>
</evidence>
<dbReference type="SUPFAM" id="SSF48403">
    <property type="entry name" value="Ankyrin repeat"/>
    <property type="match status" value="1"/>
</dbReference>
<dbReference type="Pfam" id="PF02204">
    <property type="entry name" value="VPS9"/>
    <property type="match status" value="1"/>
</dbReference>
<dbReference type="GO" id="GO:0097422">
    <property type="term" value="C:tubular endosome"/>
    <property type="evidence" value="ECO:0007669"/>
    <property type="project" value="TreeGrafter"/>
</dbReference>
<dbReference type="InterPro" id="IPR037191">
    <property type="entry name" value="VPS9_dom_sf"/>
</dbReference>
<accession>A0A364MXM7</accession>
<dbReference type="InterPro" id="IPR012951">
    <property type="entry name" value="BBE"/>
</dbReference>
<dbReference type="FunFam" id="1.25.40.20:FF:000443">
    <property type="entry name" value="Putative vps9 domain protein"/>
    <property type="match status" value="1"/>
</dbReference>
<dbReference type="PROSITE" id="PS51205">
    <property type="entry name" value="VPS9"/>
    <property type="match status" value="1"/>
</dbReference>
<feature type="compositionally biased region" description="Basic and acidic residues" evidence="3">
    <location>
        <begin position="1211"/>
        <end position="1231"/>
    </location>
</feature>
<evidence type="ECO:0000259" key="6">
    <source>
        <dbReference type="PROSITE" id="PS51387"/>
    </source>
</evidence>
<sequence>MGRFSYLTPLLLAANGVLGANWIGEVKRVDGVDYQCKCYSDNSCWPTNKDWEKLNKTVSGALQAAIPPAAVCHKSLGNETNVYDAEKCADTQANWGNEQWLTDHPIAELWPFKTNNTCLLTDDPSESCTRGFYGRYVIMATTKDQIKEGVDFARKRNLRLVIRNTGHDFMGRSTGYGSLIINTHSFKDVEFIKKYTGPGDWSGSAAIVGAGVQGRELFRQCFEQSPKVVIVGGECPTVGWGGGYIQGGGHGPLTGLYGMGADNVLSFEAITAEGKYVTANADENSDLFWALKGGGPSSFAVVVSITVKTFPEIPTAGTILNINSTHTNDTELFAKGIRIFHNLANHYSNAGFFVYFEMGPGPGRLHVAPFVAPNMNETQLAEVLAPLYEQLDAAKVPYDTHTKAFPTFFEFYIDMFEDEPPNQQSIVGGRLFTQMDIDTHGDEIADALLYATMPEPTQIGFNVGHIMNPGRAYPKVDNAIHPTWRNASSFVITNVNVKGTESWEVKKEREHFNTFVLGQKLRDVSPYGASYVNEGDLNEPNWQEAYWGTNYPRLLKTRQKWDPEGVFFTETTPGTENWSVMDYACAFAPDASRAAPPLLAQPRRPSRATATRPKFPCIPNHRTRLLFDIVHHATESRLVAGARAVYLAQIDATRTPNHAQSLVLLVPTTEVLLASRDKESNTSYVDLSGSEDFLASHVLRVPGGVGPNNHVNDAGSFRETRGKAKQFTTANGRTVIVKDAFVYSNKGFKTLNQAQLLTDTIFCPDSFDAQPWLVYFISRPLIGTYDPNPIIPATLAPKRDATADAAPASSSAGASSSMPRKKEVRSFGDLLNHFPMIARQMQPGLERLFKEFGSELQKPLPPTPSQRSRRSSMSSRRRGSVSSAETAPLSLHSTMSHGPNGFVSNLEISDEEDQMRRSLETAVTAAIDLFQMVDKQQLSLLGATTDLTGPIVERMIERYIAEQVHETMLFPRIRDIRQLEDADLHRRTRQMLDIDISQVGIDIGHGRRGKQELAIRLSKAVEMFKKMGVAGSPQEMLDILLAVQKHITMPDESQETTMTTDGEPLSEKHDHLLTINADTLVSLLLIVVIRAPVRNLQARLSYMRHFIFIDDVESGEMGYALSTFEAVLSYLTTDSGGLRRASRRNRALWQATKSGDLETMQGILEPDKSFHPDLDSFSDQSDTPPRHRPVRFAASFSDLHSLGGTTMNGDDEPRIRRPSTSRDKNGHEDGPLAHIFPFQRAQTPPLPGRPKMKKRVSMDTRSMSSGSARSYRSRTTLDSHVSAIEGDVSIEKLTMTQGPDGGSVLMMAIESRQDRALQYLLSLTEYYTPQHVFEDYNNEGTNLLSASIQLGHAKTTDTILNYILENSPSPEALRDYLAKPDAKGRCVAHYLFNQPRLIDRIGHLLPWRLKDKNGQTPVFALCRSYDHDEYHDMVDKALLAATHDQDDGQPLHLDEHVDNKGNSLLHIITDPQLAAKLLYRCDSDANATNDRQFTPLMVASKYGRTDMVRVLFQDPRVDLSYRDARGLTAVELAKDDDVRNRIDDLVLLSNEAGPDGRTTTVVRSFFVEDGTVRLVVKSGAPNDNKTITVTTCRRSSHDFENLAKWLAQEHPASWLPVVHNLASPYLIPSRPSRSILRDMQLRLDAFLKILLKHPTFSTHELVWEFFLVPDIDSSMLAERSARKAELRVERLREDYAPILDVREVELFVQHMRENIRALHHASRSVLRRANKVRSAASDLNDAAKISNTAVHSLTFLPPAHLKALERYTNTLRQSEASPMAGFYYSMHAISSTITAILTALSRPSTIINSMSNAQKAIDRHNLSVRRSDRWPLGLLDDARSRVQRDAQEKMDKSKVELEDLGRELRYTQQVVAQELASWQENRVETGKMALKDLARKMCVVERARLESMKRAVRELGIGIDRPKPGGDSFVEQQQANGFHEMNGAYAQQASHAAVPDAASVAAQSRLVDDEITDEHIEEGPGSVEHPEDEGMVMSNGEPAGEDAPPADELAQPPAADALSAKDMNGGNGLLAA</sequence>
<evidence type="ECO:0000313" key="8">
    <source>
        <dbReference type="Proteomes" id="UP000249619"/>
    </source>
</evidence>
<dbReference type="PANTHER" id="PTHR24170">
    <property type="entry name" value="ANKYRIN REPEAT DOMAIN-CONTAINING PROTEIN 27"/>
    <property type="match status" value="1"/>
</dbReference>
<dbReference type="InterPro" id="IPR051248">
    <property type="entry name" value="UPF0507/Ank_repeat_27"/>
</dbReference>
<feature type="domain" description="FAD-binding PCMH-type" evidence="6">
    <location>
        <begin position="129"/>
        <end position="312"/>
    </location>
</feature>
<evidence type="ECO:0000313" key="7">
    <source>
        <dbReference type="EMBL" id="RAR06608.1"/>
    </source>
</evidence>
<feature type="compositionally biased region" description="Polar residues" evidence="3">
    <location>
        <begin position="891"/>
        <end position="905"/>
    </location>
</feature>
<feature type="compositionally biased region" description="Low complexity" evidence="3">
    <location>
        <begin position="1261"/>
        <end position="1274"/>
    </location>
</feature>
<dbReference type="GO" id="GO:0045022">
    <property type="term" value="P:early endosome to late endosome transport"/>
    <property type="evidence" value="ECO:0007669"/>
    <property type="project" value="TreeGrafter"/>
</dbReference>
<dbReference type="Pfam" id="PF08031">
    <property type="entry name" value="BBE"/>
    <property type="match status" value="1"/>
</dbReference>
<dbReference type="EMBL" id="QGDH01000113">
    <property type="protein sequence ID" value="RAR06608.1"/>
    <property type="molecule type" value="Genomic_DNA"/>
</dbReference>
<feature type="signal peptide" evidence="4">
    <location>
        <begin position="1"/>
        <end position="19"/>
    </location>
</feature>
<dbReference type="Gene3D" id="3.30.1520.10">
    <property type="entry name" value="Phox-like domain"/>
    <property type="match status" value="1"/>
</dbReference>
<feature type="region of interest" description="Disordered" evidence="3">
    <location>
        <begin position="1168"/>
        <end position="1276"/>
    </location>
</feature>
<dbReference type="GO" id="GO:0035091">
    <property type="term" value="F:phosphatidylinositol binding"/>
    <property type="evidence" value="ECO:0007669"/>
    <property type="project" value="InterPro"/>
</dbReference>
<dbReference type="InterPro" id="IPR036770">
    <property type="entry name" value="Ankyrin_rpt-contain_sf"/>
</dbReference>
<dbReference type="SUPFAM" id="SSF64268">
    <property type="entry name" value="PX domain"/>
    <property type="match status" value="1"/>
</dbReference>
<keyword evidence="4" id="KW-0732">Signal</keyword>
<comment type="similarity">
    <text evidence="2">Belongs to the UPF0507 family.</text>
</comment>
<feature type="region of interest" description="Disordered" evidence="3">
    <location>
        <begin position="854"/>
        <end position="905"/>
    </location>
</feature>